<name>A0A9Q1LHH7_9SOLA</name>
<dbReference type="EMBL" id="JAJAGQ010000018">
    <property type="protein sequence ID" value="KAJ8535490.1"/>
    <property type="molecule type" value="Genomic_DNA"/>
</dbReference>
<reference evidence="2" key="1">
    <citation type="journal article" date="2023" name="Proc. Natl. Acad. Sci. U.S.A.">
        <title>Genomic and structural basis for evolution of tropane alkaloid biosynthesis.</title>
        <authorList>
            <person name="Wanga Y.-J."/>
            <person name="Taina T."/>
            <person name="Yua J.-Y."/>
            <person name="Lia J."/>
            <person name="Xua B."/>
            <person name="Chenc J."/>
            <person name="D'Auriad J.C."/>
            <person name="Huanga J.-P."/>
            <person name="Huanga S.-X."/>
        </authorList>
    </citation>
    <scope>NUCLEOTIDE SEQUENCE [LARGE SCALE GENOMIC DNA]</scope>
    <source>
        <strain evidence="2">cv. KIB-2019</strain>
    </source>
</reference>
<sequence length="68" mass="7983">MASVLARMARLEAYYARRHETTMAEMELIRKEKEELHGEVLLFERHCKKLCLENFVSTDRKLGMSNAP</sequence>
<comment type="caution">
    <text evidence="1">The sequence shown here is derived from an EMBL/GenBank/DDBJ whole genome shotgun (WGS) entry which is preliminary data.</text>
</comment>
<dbReference type="Proteomes" id="UP001152561">
    <property type="component" value="Unassembled WGS sequence"/>
</dbReference>
<keyword evidence="2" id="KW-1185">Reference proteome</keyword>
<evidence type="ECO:0000313" key="2">
    <source>
        <dbReference type="Proteomes" id="UP001152561"/>
    </source>
</evidence>
<protein>
    <submittedName>
        <fullName evidence="1">Uncharacterized protein</fullName>
    </submittedName>
</protein>
<proteinExistence type="predicted"/>
<dbReference type="AlphaFoldDB" id="A0A9Q1LHH7"/>
<organism evidence="1 2">
    <name type="scientific">Anisodus acutangulus</name>
    <dbReference type="NCBI Taxonomy" id="402998"/>
    <lineage>
        <taxon>Eukaryota</taxon>
        <taxon>Viridiplantae</taxon>
        <taxon>Streptophyta</taxon>
        <taxon>Embryophyta</taxon>
        <taxon>Tracheophyta</taxon>
        <taxon>Spermatophyta</taxon>
        <taxon>Magnoliopsida</taxon>
        <taxon>eudicotyledons</taxon>
        <taxon>Gunneridae</taxon>
        <taxon>Pentapetalae</taxon>
        <taxon>asterids</taxon>
        <taxon>lamiids</taxon>
        <taxon>Solanales</taxon>
        <taxon>Solanaceae</taxon>
        <taxon>Solanoideae</taxon>
        <taxon>Hyoscyameae</taxon>
        <taxon>Anisodus</taxon>
    </lineage>
</organism>
<gene>
    <name evidence="1" type="ORF">K7X08_023210</name>
</gene>
<evidence type="ECO:0000313" key="1">
    <source>
        <dbReference type="EMBL" id="KAJ8535490.1"/>
    </source>
</evidence>
<accession>A0A9Q1LHH7</accession>